<keyword evidence="1" id="KW-1133">Transmembrane helix</keyword>
<feature type="transmembrane region" description="Helical" evidence="1">
    <location>
        <begin position="20"/>
        <end position="42"/>
    </location>
</feature>
<reference evidence="2" key="1">
    <citation type="journal article" date="2014" name="Front. Microbiol.">
        <title>High frequency of phylogenetically diverse reductive dehalogenase-homologous genes in deep subseafloor sedimentary metagenomes.</title>
        <authorList>
            <person name="Kawai M."/>
            <person name="Futagami T."/>
            <person name="Toyoda A."/>
            <person name="Takaki Y."/>
            <person name="Nishi S."/>
            <person name="Hori S."/>
            <person name="Arai W."/>
            <person name="Tsubouchi T."/>
            <person name="Morono Y."/>
            <person name="Uchiyama I."/>
            <person name="Ito T."/>
            <person name="Fujiyama A."/>
            <person name="Inagaki F."/>
            <person name="Takami H."/>
        </authorList>
    </citation>
    <scope>NUCLEOTIDE SEQUENCE</scope>
    <source>
        <strain evidence="2">Expedition CK06-06</strain>
    </source>
</reference>
<dbReference type="AlphaFoldDB" id="X0ZFN1"/>
<comment type="caution">
    <text evidence="2">The sequence shown here is derived from an EMBL/GenBank/DDBJ whole genome shotgun (WGS) entry which is preliminary data.</text>
</comment>
<evidence type="ECO:0000313" key="2">
    <source>
        <dbReference type="EMBL" id="GAG68094.1"/>
    </source>
</evidence>
<name>X0ZFN1_9ZZZZ</name>
<gene>
    <name evidence="2" type="ORF">S01H4_12869</name>
</gene>
<organism evidence="2">
    <name type="scientific">marine sediment metagenome</name>
    <dbReference type="NCBI Taxonomy" id="412755"/>
    <lineage>
        <taxon>unclassified sequences</taxon>
        <taxon>metagenomes</taxon>
        <taxon>ecological metagenomes</taxon>
    </lineage>
</organism>
<keyword evidence="1" id="KW-0472">Membrane</keyword>
<protein>
    <submittedName>
        <fullName evidence="2">Uncharacterized protein</fullName>
    </submittedName>
</protein>
<feature type="non-terminal residue" evidence="2">
    <location>
        <position position="1"/>
    </location>
</feature>
<sequence>AIISILFLIFRLKKADPIEITFVSIVTMVSFMFFSVPFIRYFQPLIFYDSYSCSCDCPSLGIKLCPSPIKKESYLVFKLKI</sequence>
<proteinExistence type="predicted"/>
<keyword evidence="1" id="KW-0812">Transmembrane</keyword>
<dbReference type="EMBL" id="BART01005604">
    <property type="protein sequence ID" value="GAG68094.1"/>
    <property type="molecule type" value="Genomic_DNA"/>
</dbReference>
<accession>X0ZFN1</accession>
<evidence type="ECO:0000256" key="1">
    <source>
        <dbReference type="SAM" id="Phobius"/>
    </source>
</evidence>